<evidence type="ECO:0000313" key="2">
    <source>
        <dbReference type="Proteomes" id="UP000596329"/>
    </source>
</evidence>
<proteinExistence type="predicted"/>
<evidence type="ECO:0000313" key="1">
    <source>
        <dbReference type="EMBL" id="QRE05211.1"/>
    </source>
</evidence>
<organism evidence="1 2">
    <name type="scientific">Flavobacterium psychrophilum</name>
    <dbReference type="NCBI Taxonomy" id="96345"/>
    <lineage>
        <taxon>Bacteria</taxon>
        <taxon>Pseudomonadati</taxon>
        <taxon>Bacteroidota</taxon>
        <taxon>Flavobacteriia</taxon>
        <taxon>Flavobacteriales</taxon>
        <taxon>Flavobacteriaceae</taxon>
        <taxon>Flavobacterium</taxon>
    </lineage>
</organism>
<accession>A0A076NUW7</accession>
<dbReference type="EMBL" id="CP059075">
    <property type="protein sequence ID" value="QRE05211.1"/>
    <property type="molecule type" value="Genomic_DNA"/>
</dbReference>
<dbReference type="AlphaFoldDB" id="A0A076NUW7"/>
<reference evidence="1 2" key="1">
    <citation type="submission" date="2020-07" db="EMBL/GenBank/DDBJ databases">
        <title>Genomic characterization of Flavobacterium psychrophilum strains.</title>
        <authorList>
            <person name="Castillo D."/>
            <person name="Jorgensen J."/>
            <person name="Middelboe M."/>
        </authorList>
    </citation>
    <scope>NUCLEOTIDE SEQUENCE [LARGE SCALE GENOMIC DNA]</scope>
    <source>
        <strain evidence="1 2">FPS-R7</strain>
    </source>
</reference>
<name>A0A076NUW7_FLAPS</name>
<dbReference type="Proteomes" id="UP000596329">
    <property type="component" value="Chromosome"/>
</dbReference>
<gene>
    <name evidence="1" type="ORF">H0H26_06380</name>
</gene>
<protein>
    <submittedName>
        <fullName evidence="1">Uncharacterized protein</fullName>
    </submittedName>
</protein>
<dbReference type="RefSeq" id="WP_011963951.1">
    <property type="nucleotide sequence ID" value="NZ_BJSV01000061.1"/>
</dbReference>
<dbReference type="KEGG" id="fpc:FPSM_00953"/>
<dbReference type="GeneID" id="66551970"/>
<dbReference type="OMA" id="DYLTICM"/>
<sequence>MQINNSSLFLYLFASIFASIGIFIGNELMILLMKPMIIPAILFYYIQIRTEKVNWLFLIILLSNFISDMLVLFELPEGNFPIALLNMFGYLIFIYLSVKDISLKNLSNLNFLYFVLIVMGCVLILHVVLDLMPGIDSFTNNLYTIYGILLSILASIIGFNYLNQENEKTFYALLMGICFITSDVFFVIYNFYLNLVIFMFLNVTIQFISYYYMVKYITSNSKKEILLQNEK</sequence>